<comment type="caution">
    <text evidence="8">The sequence shown here is derived from an EMBL/GenBank/DDBJ whole genome shotgun (WGS) entry which is preliminary data.</text>
</comment>
<evidence type="ECO:0000259" key="7">
    <source>
        <dbReference type="Pfam" id="PF09335"/>
    </source>
</evidence>
<evidence type="ECO:0000313" key="9">
    <source>
        <dbReference type="Proteomes" id="UP001589865"/>
    </source>
</evidence>
<dbReference type="PANTHER" id="PTHR12677">
    <property type="entry name" value="GOLGI APPARATUS MEMBRANE PROTEIN TVP38-RELATED"/>
    <property type="match status" value="1"/>
</dbReference>
<proteinExistence type="inferred from homology"/>
<feature type="domain" description="VTT" evidence="7">
    <location>
        <begin position="80"/>
        <end position="199"/>
    </location>
</feature>
<gene>
    <name evidence="8" type="ORF">ACFFGY_20490</name>
</gene>
<feature type="transmembrane region" description="Helical" evidence="6">
    <location>
        <begin position="91"/>
        <end position="118"/>
    </location>
</feature>
<evidence type="ECO:0000256" key="6">
    <source>
        <dbReference type="RuleBase" id="RU366058"/>
    </source>
</evidence>
<feature type="transmembrane region" description="Helical" evidence="6">
    <location>
        <begin position="209"/>
        <end position="227"/>
    </location>
</feature>
<dbReference type="EMBL" id="JBHLUN010000016">
    <property type="protein sequence ID" value="MFC0410635.1"/>
    <property type="molecule type" value="Genomic_DNA"/>
</dbReference>
<keyword evidence="9" id="KW-1185">Reference proteome</keyword>
<feature type="transmembrane region" description="Helical" evidence="6">
    <location>
        <begin position="177"/>
        <end position="197"/>
    </location>
</feature>
<dbReference type="InterPro" id="IPR015414">
    <property type="entry name" value="TMEM64"/>
</dbReference>
<organism evidence="8 9">
    <name type="scientific">Roseomonas elaeocarpi</name>
    <dbReference type="NCBI Taxonomy" id="907779"/>
    <lineage>
        <taxon>Bacteria</taxon>
        <taxon>Pseudomonadati</taxon>
        <taxon>Pseudomonadota</taxon>
        <taxon>Alphaproteobacteria</taxon>
        <taxon>Acetobacterales</taxon>
        <taxon>Roseomonadaceae</taxon>
        <taxon>Roseomonas</taxon>
    </lineage>
</organism>
<evidence type="ECO:0000256" key="4">
    <source>
        <dbReference type="ARBA" id="ARBA00022989"/>
    </source>
</evidence>
<accession>A0ABV6JZ70</accession>
<name>A0ABV6JZ70_9PROT</name>
<sequence>MTPPPADTGLPQPDRARGPWNAIGRLLLLALGLALAGWVIREVGEDHGLSFASARLRDDGWWGEALFVLVGAGAAAAGAPRQAVAFLGGSAFGVLAGGVLSLVAQVLGCAVDFLWARLVGREWAARRLNGRFGRRLKPVHDVLVGAPFGTTLALRLLPVGNNLALNLLAGLSGVRAAPFILASAVGYVPQTAVFALLGEGVAVDRTAQLILGVALFAVSAGLGWWLLRRHRAGRALGG</sequence>
<feature type="transmembrane region" description="Helical" evidence="6">
    <location>
        <begin position="139"/>
        <end position="157"/>
    </location>
</feature>
<reference evidence="8 9" key="1">
    <citation type="submission" date="2024-09" db="EMBL/GenBank/DDBJ databases">
        <authorList>
            <person name="Sun Q."/>
            <person name="Mori K."/>
        </authorList>
    </citation>
    <scope>NUCLEOTIDE SEQUENCE [LARGE SCALE GENOMIC DNA]</scope>
    <source>
        <strain evidence="8 9">TBRC 5777</strain>
    </source>
</reference>
<dbReference type="Pfam" id="PF09335">
    <property type="entry name" value="VTT_dom"/>
    <property type="match status" value="1"/>
</dbReference>
<keyword evidence="5 6" id="KW-0472">Membrane</keyword>
<comment type="similarity">
    <text evidence="6">Belongs to the TVP38/TMEM64 family.</text>
</comment>
<comment type="subcellular location">
    <subcellularLocation>
        <location evidence="1 6">Cell membrane</location>
        <topology evidence="1 6">Multi-pass membrane protein</topology>
    </subcellularLocation>
</comment>
<evidence type="ECO:0000256" key="3">
    <source>
        <dbReference type="ARBA" id="ARBA00022692"/>
    </source>
</evidence>
<keyword evidence="4 6" id="KW-1133">Transmembrane helix</keyword>
<keyword evidence="3 6" id="KW-0812">Transmembrane</keyword>
<evidence type="ECO:0000256" key="2">
    <source>
        <dbReference type="ARBA" id="ARBA00022475"/>
    </source>
</evidence>
<evidence type="ECO:0000313" key="8">
    <source>
        <dbReference type="EMBL" id="MFC0410635.1"/>
    </source>
</evidence>
<protein>
    <recommendedName>
        <fullName evidence="6">TVP38/TMEM64 family membrane protein</fullName>
    </recommendedName>
</protein>
<dbReference type="PANTHER" id="PTHR12677:SF59">
    <property type="entry name" value="GOLGI APPARATUS MEMBRANE PROTEIN TVP38-RELATED"/>
    <property type="match status" value="1"/>
</dbReference>
<dbReference type="RefSeq" id="WP_377046390.1">
    <property type="nucleotide sequence ID" value="NZ_JBHLUN010000016.1"/>
</dbReference>
<dbReference type="InterPro" id="IPR032816">
    <property type="entry name" value="VTT_dom"/>
</dbReference>
<evidence type="ECO:0000256" key="1">
    <source>
        <dbReference type="ARBA" id="ARBA00004651"/>
    </source>
</evidence>
<feature type="transmembrane region" description="Helical" evidence="6">
    <location>
        <begin position="20"/>
        <end position="40"/>
    </location>
</feature>
<evidence type="ECO:0000256" key="5">
    <source>
        <dbReference type="ARBA" id="ARBA00023136"/>
    </source>
</evidence>
<keyword evidence="2 6" id="KW-1003">Cell membrane</keyword>
<feature type="transmembrane region" description="Helical" evidence="6">
    <location>
        <begin position="61"/>
        <end position="79"/>
    </location>
</feature>
<dbReference type="Proteomes" id="UP001589865">
    <property type="component" value="Unassembled WGS sequence"/>
</dbReference>